<comment type="catalytic activity">
    <reaction evidence="8">
        <text>L-seryl-[protein] + ATP = O-phospho-L-seryl-[protein] + ADP + H(+)</text>
        <dbReference type="Rhea" id="RHEA:17989"/>
        <dbReference type="Rhea" id="RHEA-COMP:9863"/>
        <dbReference type="Rhea" id="RHEA-COMP:11604"/>
        <dbReference type="ChEBI" id="CHEBI:15378"/>
        <dbReference type="ChEBI" id="CHEBI:29999"/>
        <dbReference type="ChEBI" id="CHEBI:30616"/>
        <dbReference type="ChEBI" id="CHEBI:83421"/>
        <dbReference type="ChEBI" id="CHEBI:456216"/>
        <dbReference type="EC" id="2.7.11.1"/>
    </reaction>
</comment>
<keyword evidence="6" id="KW-0067">ATP-binding</keyword>
<evidence type="ECO:0000256" key="2">
    <source>
        <dbReference type="ARBA" id="ARBA00022527"/>
    </source>
</evidence>
<evidence type="ECO:0000313" key="14">
    <source>
        <dbReference type="Proteomes" id="UP000184203"/>
    </source>
</evidence>
<feature type="domain" description="RIO-type" evidence="10">
    <location>
        <begin position="94"/>
        <end position="188"/>
    </location>
</feature>
<evidence type="ECO:0000256" key="5">
    <source>
        <dbReference type="ARBA" id="ARBA00022777"/>
    </source>
</evidence>
<evidence type="ECO:0000256" key="3">
    <source>
        <dbReference type="ARBA" id="ARBA00022679"/>
    </source>
</evidence>
<dbReference type="EC" id="2.7.11.1" evidence="1"/>
<dbReference type="EMBL" id="FRAN01000002">
    <property type="protein sequence ID" value="SHK50823.1"/>
    <property type="molecule type" value="Genomic_DNA"/>
</dbReference>
<dbReference type="GO" id="GO:0004674">
    <property type="term" value="F:protein serine/threonine kinase activity"/>
    <property type="evidence" value="ECO:0007669"/>
    <property type="project" value="UniProtKB-KW"/>
</dbReference>
<gene>
    <name evidence="12" type="ORF">SAMN05444342_1494</name>
    <name evidence="11" type="ORF">ZOD2009_05562</name>
</gene>
<reference evidence="14" key="2">
    <citation type="submission" date="2016-11" db="EMBL/GenBank/DDBJ databases">
        <authorList>
            <person name="Varghese N."/>
            <person name="Submissions S."/>
        </authorList>
    </citation>
    <scope>NUCLEOTIDE SEQUENCE [LARGE SCALE GENOMIC DNA]</scope>
    <source>
        <strain evidence="14">DX253</strain>
    </source>
</reference>
<evidence type="ECO:0000259" key="10">
    <source>
        <dbReference type="Pfam" id="PF01163"/>
    </source>
</evidence>
<evidence type="ECO:0000256" key="8">
    <source>
        <dbReference type="ARBA" id="ARBA00048679"/>
    </source>
</evidence>
<comment type="catalytic activity">
    <reaction evidence="7">
        <text>L-threonyl-[protein] + ATP = O-phospho-L-threonyl-[protein] + ADP + H(+)</text>
        <dbReference type="Rhea" id="RHEA:46608"/>
        <dbReference type="Rhea" id="RHEA-COMP:11060"/>
        <dbReference type="Rhea" id="RHEA-COMP:11605"/>
        <dbReference type="ChEBI" id="CHEBI:15378"/>
        <dbReference type="ChEBI" id="CHEBI:30013"/>
        <dbReference type="ChEBI" id="CHEBI:30616"/>
        <dbReference type="ChEBI" id="CHEBI:61977"/>
        <dbReference type="ChEBI" id="CHEBI:456216"/>
        <dbReference type="EC" id="2.7.11.1"/>
    </reaction>
</comment>
<dbReference type="AlphaFoldDB" id="E7QQP2"/>
<dbReference type="OrthoDB" id="192798at2157"/>
<protein>
    <recommendedName>
        <fullName evidence="1">non-specific serine/threonine protein kinase</fullName>
        <ecNumber evidence="1">2.7.11.1</ecNumber>
    </recommendedName>
</protein>
<keyword evidence="3" id="KW-0808">Transferase</keyword>
<evidence type="ECO:0000256" key="7">
    <source>
        <dbReference type="ARBA" id="ARBA00047899"/>
    </source>
</evidence>
<reference evidence="11 13" key="1">
    <citation type="journal article" date="2014" name="ISME J.">
        <title>Trehalose/2-sulfotrehalose biosynthesis and glycine-betaine uptake are widely spread mechanisms for osmoadaptation in the Halobacteriales.</title>
        <authorList>
            <person name="Youssef N.H."/>
            <person name="Savage-Ashlock K.N."/>
            <person name="McCully A.L."/>
            <person name="Luedtke B."/>
            <person name="Shaw E.I."/>
            <person name="Hoff W.D."/>
            <person name="Elshahed M.S."/>
        </authorList>
    </citation>
    <scope>NUCLEOTIDE SEQUENCE [LARGE SCALE GENOMIC DNA]</scope>
    <source>
        <strain evidence="11 13">DX253</strain>
    </source>
</reference>
<dbReference type="RefSeq" id="WP_007977802.1">
    <property type="nucleotide sequence ID" value="NZ_AEMG01000004.1"/>
</dbReference>
<dbReference type="InterPro" id="IPR011009">
    <property type="entry name" value="Kinase-like_dom_sf"/>
</dbReference>
<keyword evidence="4" id="KW-0547">Nucleotide-binding</keyword>
<organism evidence="11 13">
    <name type="scientific">Haladaptatus paucihalophilus DX253</name>
    <dbReference type="NCBI Taxonomy" id="797209"/>
    <lineage>
        <taxon>Archaea</taxon>
        <taxon>Methanobacteriati</taxon>
        <taxon>Methanobacteriota</taxon>
        <taxon>Stenosarchaea group</taxon>
        <taxon>Halobacteria</taxon>
        <taxon>Halobacteriales</taxon>
        <taxon>Haladaptataceae</taxon>
        <taxon>Haladaptatus</taxon>
    </lineage>
</organism>
<dbReference type="EMBL" id="AEMG01000004">
    <property type="protein sequence ID" value="EFW93306.1"/>
    <property type="molecule type" value="Genomic_DNA"/>
</dbReference>
<keyword evidence="14" id="KW-1185">Reference proteome</keyword>
<proteinExistence type="predicted"/>
<sequence>MGIRRLVRGTIEWPRIEAVIREIAERYDREEVRVEFIDADNWLSTPCVVDDEWFVKITTGQNSLVHALFTSARNLGAFTSGTEGFFEHFAGPEEMAEHELEATRKMREIGLNVPAPIESFEYDDLGVLVMEYLPDFETFEQMPETEVRAYAPNLFAALSRMHENNLAHGDLRGENVLVANGEIYFIDATSVNGERIDEARSYDLACALASLTPLIGARDAVVPAREHYTAEELLAAREFLDFVNIRPDHDFDAASAKGEIEKLAETEDREEREAS</sequence>
<dbReference type="Gene3D" id="1.10.510.10">
    <property type="entry name" value="Transferase(Phosphotransferase) domain 1"/>
    <property type="match status" value="1"/>
</dbReference>
<evidence type="ECO:0000256" key="1">
    <source>
        <dbReference type="ARBA" id="ARBA00012513"/>
    </source>
</evidence>
<dbReference type="Proteomes" id="UP000003751">
    <property type="component" value="Unassembled WGS sequence"/>
</dbReference>
<dbReference type="Gene3D" id="3.30.200.20">
    <property type="entry name" value="Phosphorylase Kinase, domain 1"/>
    <property type="match status" value="1"/>
</dbReference>
<evidence type="ECO:0000256" key="4">
    <source>
        <dbReference type="ARBA" id="ARBA00022741"/>
    </source>
</evidence>
<dbReference type="Pfam" id="PF01163">
    <property type="entry name" value="RIO1"/>
    <property type="match status" value="1"/>
</dbReference>
<feature type="region of interest" description="Disordered" evidence="9">
    <location>
        <begin position="256"/>
        <end position="275"/>
    </location>
</feature>
<evidence type="ECO:0000313" key="11">
    <source>
        <dbReference type="EMBL" id="EFW93306.1"/>
    </source>
</evidence>
<evidence type="ECO:0000313" key="12">
    <source>
        <dbReference type="EMBL" id="SHK50823.1"/>
    </source>
</evidence>
<dbReference type="GO" id="GO:0005524">
    <property type="term" value="F:ATP binding"/>
    <property type="evidence" value="ECO:0007669"/>
    <property type="project" value="UniProtKB-KW"/>
</dbReference>
<evidence type="ECO:0000256" key="9">
    <source>
        <dbReference type="SAM" id="MobiDB-lite"/>
    </source>
</evidence>
<dbReference type="InterPro" id="IPR018934">
    <property type="entry name" value="RIO_dom"/>
</dbReference>
<evidence type="ECO:0000256" key="6">
    <source>
        <dbReference type="ARBA" id="ARBA00022840"/>
    </source>
</evidence>
<keyword evidence="5" id="KW-0418">Kinase</keyword>
<dbReference type="SUPFAM" id="SSF56112">
    <property type="entry name" value="Protein kinase-like (PK-like)"/>
    <property type="match status" value="1"/>
</dbReference>
<dbReference type="Proteomes" id="UP000184203">
    <property type="component" value="Unassembled WGS sequence"/>
</dbReference>
<accession>E7QQP2</accession>
<name>E7QQP2_HALPU</name>
<dbReference type="PATRIC" id="fig|797209.4.peg.1106"/>
<dbReference type="eggNOG" id="arCOG01190">
    <property type="taxonomic scope" value="Archaea"/>
</dbReference>
<evidence type="ECO:0000313" key="13">
    <source>
        <dbReference type="Proteomes" id="UP000003751"/>
    </source>
</evidence>
<keyword evidence="2" id="KW-0723">Serine/threonine-protein kinase</keyword>
<dbReference type="STRING" id="797209.GCA_000376445_01225"/>
<reference evidence="12" key="3">
    <citation type="submission" date="2016-11" db="EMBL/GenBank/DDBJ databases">
        <authorList>
            <person name="Jaros S."/>
            <person name="Januszkiewicz K."/>
            <person name="Wedrychowicz H."/>
        </authorList>
    </citation>
    <scope>NUCLEOTIDE SEQUENCE [LARGE SCALE GENOMIC DNA]</scope>
    <source>
        <strain evidence="12">DX253</strain>
    </source>
</reference>